<keyword evidence="3" id="KW-1185">Reference proteome</keyword>
<feature type="chain" id="PRO_5009955477" evidence="1">
    <location>
        <begin position="22"/>
        <end position="623"/>
    </location>
</feature>
<feature type="signal peptide" evidence="1">
    <location>
        <begin position="1"/>
        <end position="21"/>
    </location>
</feature>
<organism evidence="2 3">
    <name type="scientific">Mixia osmundae (strain CBS 9802 / IAM 14324 / JCM 22182 / KY 12970)</name>
    <dbReference type="NCBI Taxonomy" id="764103"/>
    <lineage>
        <taxon>Eukaryota</taxon>
        <taxon>Fungi</taxon>
        <taxon>Dikarya</taxon>
        <taxon>Basidiomycota</taxon>
        <taxon>Pucciniomycotina</taxon>
        <taxon>Mixiomycetes</taxon>
        <taxon>Mixiales</taxon>
        <taxon>Mixiaceae</taxon>
        <taxon>Mixia</taxon>
    </lineage>
</organism>
<reference evidence="2 3" key="2">
    <citation type="journal article" date="2012" name="Open Biol.">
        <title>Characteristics of nucleosomes and linker DNA regions on the genome of the basidiomycete Mixia osmundae revealed by mono- and dinucleosome mapping.</title>
        <authorList>
            <person name="Nishida H."/>
            <person name="Kondo S."/>
            <person name="Matsumoto T."/>
            <person name="Suzuki Y."/>
            <person name="Yoshikawa H."/>
            <person name="Taylor T.D."/>
            <person name="Sugiyama J."/>
        </authorList>
    </citation>
    <scope>NUCLEOTIDE SEQUENCE [LARGE SCALE GENOMIC DNA]</scope>
    <source>
        <strain evidence="3">CBS 9802 / IAM 14324 / JCM 22182 / KY 12970</strain>
    </source>
</reference>
<evidence type="ECO:0000313" key="2">
    <source>
        <dbReference type="EMBL" id="GAA93604.1"/>
    </source>
</evidence>
<comment type="caution">
    <text evidence="2">The sequence shown here is derived from an EMBL/GenBank/DDBJ whole genome shotgun (WGS) entry which is preliminary data.</text>
</comment>
<dbReference type="Proteomes" id="UP000009131">
    <property type="component" value="Unassembled WGS sequence"/>
</dbReference>
<dbReference type="InParanoid" id="G7DSP4"/>
<dbReference type="EMBL" id="BABT02000007">
    <property type="protein sequence ID" value="GAA93604.1"/>
    <property type="molecule type" value="Genomic_DNA"/>
</dbReference>
<protein>
    <submittedName>
        <fullName evidence="2">Uncharacterized protein</fullName>
    </submittedName>
</protein>
<name>G7DSP4_MIXOS</name>
<dbReference type="RefSeq" id="XP_014566494.1">
    <property type="nucleotide sequence ID" value="XM_014711008.1"/>
</dbReference>
<accession>G7DSP4</accession>
<gene>
    <name evidence="2" type="primary">Mo00248</name>
    <name evidence="2" type="ORF">E5Q_00248</name>
</gene>
<dbReference type="HOGENOM" id="CLU_438778_0_0_1"/>
<evidence type="ECO:0000313" key="3">
    <source>
        <dbReference type="Proteomes" id="UP000009131"/>
    </source>
</evidence>
<keyword evidence="1" id="KW-0732">Signal</keyword>
<sequence>MGKLSIVTSLLAFSVALQAQAGAGPHHAHDHAGLARRFRAQAPPHELEKRADGTVIKIASNGGTTTTPSTGSITTFCNTWKKACLAVCFDNSAQDTHVNIAYLCTLSTTNPGAYDFGCTCETTGRTDETLAYIAALQPSAASPSGSCAASAVGASLSTQTVTVTVPAGTSTKTINGAAVTVSDAVATSTIVKQNVVVKSATIVNSIVATAVKPAKTVTVFKTVTDATATTGTSIVTGSTILGTPKNTTLPNRKRAVDEKLFEESNEGLVLATVSSSSSLLGGQVAFCNLYKLTCSRQCVGRKSKASVRSCSPATGVNDYSLRCQCKNNAILTRTALNAIKLSNSVPDLSVSIITATRTISSGQLQATVSKAGATVTVDYTALTTTQATQTVTSTVTSFASAQTTVKSGTVTVTSTVHATANVAATSTTIIALNPTGVIKASYVANSSVAGYVEATTNDYGSFNLLSSNAITSDTLQVVFLYDKTSKLYRIETLNDDFADSYNYMGAAQGFAAASSDMTAGTTNYNYICVTNPVPYGPAQYTGNSMASDDGTYQPVSESVMWNLDIASRNISAAWTNSNNKLTTPYLFYAGGDSDFFGITGDLSQYTNAYIDPAQQVAWTFVPS</sequence>
<reference evidence="2 3" key="1">
    <citation type="journal article" date="2011" name="J. Gen. Appl. Microbiol.">
        <title>Draft genome sequencing of the enigmatic basidiomycete Mixia osmundae.</title>
        <authorList>
            <person name="Nishida H."/>
            <person name="Nagatsuka Y."/>
            <person name="Sugiyama J."/>
        </authorList>
    </citation>
    <scope>NUCLEOTIDE SEQUENCE [LARGE SCALE GENOMIC DNA]</scope>
    <source>
        <strain evidence="3">CBS 9802 / IAM 14324 / JCM 22182 / KY 12970</strain>
    </source>
</reference>
<evidence type="ECO:0000256" key="1">
    <source>
        <dbReference type="SAM" id="SignalP"/>
    </source>
</evidence>
<dbReference type="AlphaFoldDB" id="G7DSP4"/>
<dbReference type="OrthoDB" id="4584900at2759"/>
<proteinExistence type="predicted"/>